<evidence type="ECO:0000256" key="2">
    <source>
        <dbReference type="ARBA" id="ARBA00023163"/>
    </source>
</evidence>
<dbReference type="OrthoDB" id="9815009at2"/>
<dbReference type="PANTHER" id="PTHR34580:SF1">
    <property type="entry name" value="PROTEIN PAFC"/>
    <property type="match status" value="1"/>
</dbReference>
<dbReference type="Proteomes" id="UP000002221">
    <property type="component" value="Chromosome"/>
</dbReference>
<proteinExistence type="predicted"/>
<organism evidence="4 5">
    <name type="scientific">Rhodothermus marinus (strain ATCC 43812 / DSM 4252 / R-10)</name>
    <name type="common">Rhodothermus obamensis</name>
    <dbReference type="NCBI Taxonomy" id="518766"/>
    <lineage>
        <taxon>Bacteria</taxon>
        <taxon>Pseudomonadati</taxon>
        <taxon>Rhodothermota</taxon>
        <taxon>Rhodothermia</taxon>
        <taxon>Rhodothermales</taxon>
        <taxon>Rhodothermaceae</taxon>
        <taxon>Rhodothermus</taxon>
    </lineage>
</organism>
<dbReference type="AlphaFoldDB" id="D0MGR2"/>
<dbReference type="eggNOG" id="COG2378">
    <property type="taxonomic scope" value="Bacteria"/>
</dbReference>
<dbReference type="Pfam" id="PF13280">
    <property type="entry name" value="WYL"/>
    <property type="match status" value="1"/>
</dbReference>
<evidence type="ECO:0000313" key="5">
    <source>
        <dbReference type="Proteomes" id="UP000002221"/>
    </source>
</evidence>
<dbReference type="RefSeq" id="WP_012845235.1">
    <property type="nucleotide sequence ID" value="NC_013501.1"/>
</dbReference>
<dbReference type="PROSITE" id="PS51000">
    <property type="entry name" value="HTH_DEOR_2"/>
    <property type="match status" value="1"/>
</dbReference>
<dbReference type="InterPro" id="IPR057727">
    <property type="entry name" value="WCX_dom"/>
</dbReference>
<dbReference type="PANTHER" id="PTHR34580">
    <property type="match status" value="1"/>
</dbReference>
<evidence type="ECO:0000313" key="4">
    <source>
        <dbReference type="EMBL" id="ACY49625.1"/>
    </source>
</evidence>
<protein>
    <submittedName>
        <fullName evidence="4">Helix-turn-helix type 11 domain protein</fullName>
    </submittedName>
</protein>
<keyword evidence="5" id="KW-1185">Reference proteome</keyword>
<dbReference type="InterPro" id="IPR028349">
    <property type="entry name" value="PafC-like"/>
</dbReference>
<keyword evidence="1" id="KW-0805">Transcription regulation</keyword>
<dbReference type="SUPFAM" id="SSF46785">
    <property type="entry name" value="Winged helix' DNA-binding domain"/>
    <property type="match status" value="1"/>
</dbReference>
<name>D0MGR2_RHOM4</name>
<keyword evidence="2" id="KW-0804">Transcription</keyword>
<dbReference type="InterPro" id="IPR026881">
    <property type="entry name" value="WYL_dom"/>
</dbReference>
<dbReference type="Pfam" id="PF25583">
    <property type="entry name" value="WCX"/>
    <property type="match status" value="1"/>
</dbReference>
<dbReference type="HOGENOM" id="CLU_041141_4_4_10"/>
<dbReference type="Gene3D" id="1.10.10.10">
    <property type="entry name" value="Winged helix-like DNA-binding domain superfamily/Winged helix DNA-binding domain"/>
    <property type="match status" value="1"/>
</dbReference>
<dbReference type="InterPro" id="IPR036388">
    <property type="entry name" value="WH-like_DNA-bd_sf"/>
</dbReference>
<dbReference type="KEGG" id="rmr:Rmar_2755"/>
<dbReference type="InterPro" id="IPR051534">
    <property type="entry name" value="CBASS_pafABC_assoc_protein"/>
</dbReference>
<accession>D0MGR2</accession>
<dbReference type="EMBL" id="CP001807">
    <property type="protein sequence ID" value="ACY49625.1"/>
    <property type="molecule type" value="Genomic_DNA"/>
</dbReference>
<dbReference type="STRING" id="518766.Rmar_2755"/>
<gene>
    <name evidence="4" type="ordered locus">Rmar_2755</name>
</gene>
<dbReference type="GO" id="GO:0003700">
    <property type="term" value="F:DNA-binding transcription factor activity"/>
    <property type="evidence" value="ECO:0007669"/>
    <property type="project" value="InterPro"/>
</dbReference>
<dbReference type="PIRSF" id="PIRSF016838">
    <property type="entry name" value="PafC"/>
    <property type="match status" value="1"/>
</dbReference>
<dbReference type="InterPro" id="IPR013196">
    <property type="entry name" value="HTH_11"/>
</dbReference>
<feature type="domain" description="HTH deoR-type" evidence="3">
    <location>
        <begin position="10"/>
        <end position="66"/>
    </location>
</feature>
<dbReference type="InterPro" id="IPR001034">
    <property type="entry name" value="DeoR_HTH"/>
</dbReference>
<dbReference type="InterPro" id="IPR036390">
    <property type="entry name" value="WH_DNA-bd_sf"/>
</dbReference>
<evidence type="ECO:0000256" key="1">
    <source>
        <dbReference type="ARBA" id="ARBA00023015"/>
    </source>
</evidence>
<evidence type="ECO:0000259" key="3">
    <source>
        <dbReference type="PROSITE" id="PS51000"/>
    </source>
</evidence>
<reference evidence="4 5" key="1">
    <citation type="journal article" date="2009" name="Stand. Genomic Sci.">
        <title>Complete genome sequence of Rhodothermus marinus type strain (R-10).</title>
        <authorList>
            <person name="Nolan M."/>
            <person name="Tindall B.J."/>
            <person name="Pomrenke H."/>
            <person name="Lapidus A."/>
            <person name="Copeland A."/>
            <person name="Glavina Del Rio T."/>
            <person name="Lucas S."/>
            <person name="Chen F."/>
            <person name="Tice H."/>
            <person name="Cheng J.F."/>
            <person name="Saunders E."/>
            <person name="Han C."/>
            <person name="Bruce D."/>
            <person name="Goodwin L."/>
            <person name="Chain P."/>
            <person name="Pitluck S."/>
            <person name="Ovchinikova G."/>
            <person name="Pati A."/>
            <person name="Ivanova N."/>
            <person name="Mavromatis K."/>
            <person name="Chen A."/>
            <person name="Palaniappan K."/>
            <person name="Land M."/>
            <person name="Hauser L."/>
            <person name="Chang Y.J."/>
            <person name="Jeffries C.D."/>
            <person name="Brettin T."/>
            <person name="Goker M."/>
            <person name="Bristow J."/>
            <person name="Eisen J.A."/>
            <person name="Markowitz V."/>
            <person name="Hugenholtz P."/>
            <person name="Kyrpides N.C."/>
            <person name="Klenk H.P."/>
            <person name="Detter J.C."/>
        </authorList>
    </citation>
    <scope>NUCLEOTIDE SEQUENCE [LARGE SCALE GENOMIC DNA]</scope>
    <source>
        <strain evidence="5">ATCC 43812 / DSM 4252 / R-10</strain>
    </source>
</reference>
<sequence length="336" mass="39188">MKLAERTRNRTERLFALILLLQTRPGLTARQLAEHFGVSRRTIFRDLRALSEANVPLTYAEGGGYEILEGYQLPPLMFTAREAATLLIGTEFMKRQPDASLRADADAVALKIRSVLPRSIREYIDRLQERIVIDPYWLQTMQGSDEEAGYWYELSEAIARQQSVHLEYYVPSRDELTQRRVDPLGLVYYTDHWNLIAYDHLRKDIRNFRLDRIQRLTVLRERFTPPRDFDLNAYLEAQGAPTEAYRIRLRFARPTYRWARRSIPARIESEQETAEGIEVTFSFENLEYLARWLLRYGTEVEVLEPEALRAQLRAQARAILARYEPEAAQETGTSAG</sequence>
<dbReference type="Pfam" id="PF08279">
    <property type="entry name" value="HTH_11"/>
    <property type="match status" value="1"/>
</dbReference>
<dbReference type="PROSITE" id="PS52050">
    <property type="entry name" value="WYL"/>
    <property type="match status" value="1"/>
</dbReference>